<dbReference type="RefSeq" id="WP_055528312.1">
    <property type="nucleotide sequence ID" value="NZ_CP023695.1"/>
</dbReference>
<dbReference type="Proteomes" id="UP000326553">
    <property type="component" value="Chromosome"/>
</dbReference>
<protein>
    <submittedName>
        <fullName evidence="8">Methyltransferase</fullName>
    </submittedName>
</protein>
<feature type="active site" description="Proton acceptor" evidence="4">
    <location>
        <position position="281"/>
    </location>
</feature>
<evidence type="ECO:0000256" key="4">
    <source>
        <dbReference type="PIRSR" id="PIRSR005739-1"/>
    </source>
</evidence>
<feature type="domain" description="O-methyltransferase dimerisation" evidence="7">
    <location>
        <begin position="47"/>
        <end position="120"/>
    </location>
</feature>
<dbReference type="AlphaFoldDB" id="A0A5J6HWS0"/>
<name>A0A5J6HWS0_STRAD</name>
<accession>A0A5J6HWS0</accession>
<dbReference type="PANTHER" id="PTHR43712">
    <property type="entry name" value="PUTATIVE (AFU_ORTHOLOGUE AFUA_4G14580)-RELATED"/>
    <property type="match status" value="1"/>
</dbReference>
<keyword evidence="3" id="KW-0949">S-adenosyl-L-methionine</keyword>
<sequence>MAPTEATRGGPADPAPAPEAHRGGHTEHADPAEHAAQFGAQERILTLVWGYISSEILDLATRLDLPDLMGTEERAAAELAASLDTDPVATLRLLRAFAALGLAEETGAGRFRLTPAGHRLRTDVPDSLHAFVRQGMGVFRQAWSHFDHSIRTGEPAFDQVFGTDFFSYLSERPELSGTFTSSMREATRTMSTALAKEEEYDFSSYGTVVDIGGADGSLLAAVLSAHPGVEGVVFDSPEGARDAAATLDAAGVGERGRVETGDFFTRVPGGGDLYVLKSILHDWSDARSADILRTVRAAMPAHARLLVVEVLLPDTVDSSAHPLGYLSDLYMLVNMGGRERSERDLRSLLSDTGFRTTRVRTPPGLTPFSLIEAAPV</sequence>
<dbReference type="Gene3D" id="3.40.50.150">
    <property type="entry name" value="Vaccinia Virus protein VP39"/>
    <property type="match status" value="1"/>
</dbReference>
<dbReference type="InterPro" id="IPR029063">
    <property type="entry name" value="SAM-dependent_MTases_sf"/>
</dbReference>
<dbReference type="InterPro" id="IPR001077">
    <property type="entry name" value="COMT_C"/>
</dbReference>
<dbReference type="EMBL" id="CP023695">
    <property type="protein sequence ID" value="QEV21105.1"/>
    <property type="molecule type" value="Genomic_DNA"/>
</dbReference>
<dbReference type="InterPro" id="IPR036388">
    <property type="entry name" value="WH-like_DNA-bd_sf"/>
</dbReference>
<keyword evidence="9" id="KW-1185">Reference proteome</keyword>
<feature type="domain" description="O-methyltransferase C-terminal" evidence="6">
    <location>
        <begin position="143"/>
        <end position="355"/>
    </location>
</feature>
<dbReference type="KEGG" id="salw:CP975_29310"/>
<dbReference type="OrthoDB" id="4145676at2"/>
<organism evidence="8 9">
    <name type="scientific">Streptomyces alboniger</name>
    <dbReference type="NCBI Taxonomy" id="132473"/>
    <lineage>
        <taxon>Bacteria</taxon>
        <taxon>Bacillati</taxon>
        <taxon>Actinomycetota</taxon>
        <taxon>Actinomycetes</taxon>
        <taxon>Kitasatosporales</taxon>
        <taxon>Streptomycetaceae</taxon>
        <taxon>Streptomyces</taxon>
        <taxon>Streptomyces aurantiacus group</taxon>
    </lineage>
</organism>
<dbReference type="PIRSF" id="PIRSF005739">
    <property type="entry name" value="O-mtase"/>
    <property type="match status" value="1"/>
</dbReference>
<dbReference type="PROSITE" id="PS51683">
    <property type="entry name" value="SAM_OMT_II"/>
    <property type="match status" value="1"/>
</dbReference>
<gene>
    <name evidence="8" type="ORF">CP975_29310</name>
</gene>
<evidence type="ECO:0000313" key="8">
    <source>
        <dbReference type="EMBL" id="QEV21105.1"/>
    </source>
</evidence>
<evidence type="ECO:0000256" key="5">
    <source>
        <dbReference type="SAM" id="MobiDB-lite"/>
    </source>
</evidence>
<evidence type="ECO:0000259" key="6">
    <source>
        <dbReference type="Pfam" id="PF00891"/>
    </source>
</evidence>
<dbReference type="PANTHER" id="PTHR43712:SF2">
    <property type="entry name" value="O-METHYLTRANSFERASE CICE"/>
    <property type="match status" value="1"/>
</dbReference>
<dbReference type="GO" id="GO:0032259">
    <property type="term" value="P:methylation"/>
    <property type="evidence" value="ECO:0007669"/>
    <property type="project" value="UniProtKB-KW"/>
</dbReference>
<dbReference type="GO" id="GO:0046983">
    <property type="term" value="F:protein dimerization activity"/>
    <property type="evidence" value="ECO:0007669"/>
    <property type="project" value="InterPro"/>
</dbReference>
<feature type="region of interest" description="Disordered" evidence="5">
    <location>
        <begin position="1"/>
        <end position="28"/>
    </location>
</feature>
<evidence type="ECO:0000256" key="1">
    <source>
        <dbReference type="ARBA" id="ARBA00022603"/>
    </source>
</evidence>
<dbReference type="InterPro" id="IPR012967">
    <property type="entry name" value="COMT_dimerisation"/>
</dbReference>
<dbReference type="Pfam" id="PF08100">
    <property type="entry name" value="Dimerisation"/>
    <property type="match status" value="1"/>
</dbReference>
<dbReference type="SMR" id="A0A5J6HWS0"/>
<dbReference type="CDD" id="cd02440">
    <property type="entry name" value="AdoMet_MTases"/>
    <property type="match status" value="1"/>
</dbReference>
<dbReference type="Gene3D" id="1.10.287.1350">
    <property type="match status" value="1"/>
</dbReference>
<dbReference type="SUPFAM" id="SSF53335">
    <property type="entry name" value="S-adenosyl-L-methionine-dependent methyltransferases"/>
    <property type="match status" value="1"/>
</dbReference>
<keyword evidence="1 8" id="KW-0489">Methyltransferase</keyword>
<evidence type="ECO:0000259" key="7">
    <source>
        <dbReference type="Pfam" id="PF08100"/>
    </source>
</evidence>
<feature type="compositionally biased region" description="Basic and acidic residues" evidence="5">
    <location>
        <begin position="19"/>
        <end position="28"/>
    </location>
</feature>
<dbReference type="GO" id="GO:0008171">
    <property type="term" value="F:O-methyltransferase activity"/>
    <property type="evidence" value="ECO:0007669"/>
    <property type="project" value="InterPro"/>
</dbReference>
<evidence type="ECO:0000256" key="2">
    <source>
        <dbReference type="ARBA" id="ARBA00022679"/>
    </source>
</evidence>
<dbReference type="InterPro" id="IPR036390">
    <property type="entry name" value="WH_DNA-bd_sf"/>
</dbReference>
<reference evidence="8 9" key="1">
    <citation type="submission" date="2017-09" db="EMBL/GenBank/DDBJ databases">
        <authorList>
            <person name="Lee N."/>
            <person name="Cho B.-K."/>
        </authorList>
    </citation>
    <scope>NUCLEOTIDE SEQUENCE [LARGE SCALE GENOMIC DNA]</scope>
    <source>
        <strain evidence="8 9">ATCC 12461</strain>
    </source>
</reference>
<proteinExistence type="predicted"/>
<evidence type="ECO:0000256" key="3">
    <source>
        <dbReference type="ARBA" id="ARBA00022691"/>
    </source>
</evidence>
<dbReference type="Pfam" id="PF00891">
    <property type="entry name" value="Methyltransf_2"/>
    <property type="match status" value="1"/>
</dbReference>
<dbReference type="Gene3D" id="1.10.10.10">
    <property type="entry name" value="Winged helix-like DNA-binding domain superfamily/Winged helix DNA-binding domain"/>
    <property type="match status" value="1"/>
</dbReference>
<dbReference type="SUPFAM" id="SSF46785">
    <property type="entry name" value="Winged helix' DNA-binding domain"/>
    <property type="match status" value="1"/>
</dbReference>
<evidence type="ECO:0000313" key="9">
    <source>
        <dbReference type="Proteomes" id="UP000326553"/>
    </source>
</evidence>
<dbReference type="InterPro" id="IPR016461">
    <property type="entry name" value="COMT-like"/>
</dbReference>
<keyword evidence="2 8" id="KW-0808">Transferase</keyword>